<evidence type="ECO:0000313" key="1">
    <source>
        <dbReference type="EMBL" id="URE19059.1"/>
    </source>
</evidence>
<reference evidence="1" key="1">
    <citation type="submission" date="2022-05" db="EMBL/GenBank/DDBJ databases">
        <title>The Musa troglodytarum L. genome provides insights into the mechanism of non-climacteric behaviour and enrichment of carotenoids.</title>
        <authorList>
            <person name="Wang J."/>
        </authorList>
    </citation>
    <scope>NUCLEOTIDE SEQUENCE</scope>
    <source>
        <tissue evidence="1">Leaf</tissue>
    </source>
</reference>
<proteinExistence type="predicted"/>
<accession>A0A9E7GVU5</accession>
<protein>
    <submittedName>
        <fullName evidence="1">Uncharacterized protein</fullName>
    </submittedName>
</protein>
<gene>
    <name evidence="1" type="ORF">MUK42_11031</name>
</gene>
<sequence length="45" mass="5281">MNQRTAMQLGIRRREAETSLCCALRSLQTEALWFILEPRSQQRMG</sequence>
<keyword evidence="2" id="KW-1185">Reference proteome</keyword>
<organism evidence="1 2">
    <name type="scientific">Musa troglodytarum</name>
    <name type="common">fe'i banana</name>
    <dbReference type="NCBI Taxonomy" id="320322"/>
    <lineage>
        <taxon>Eukaryota</taxon>
        <taxon>Viridiplantae</taxon>
        <taxon>Streptophyta</taxon>
        <taxon>Embryophyta</taxon>
        <taxon>Tracheophyta</taxon>
        <taxon>Spermatophyta</taxon>
        <taxon>Magnoliopsida</taxon>
        <taxon>Liliopsida</taxon>
        <taxon>Zingiberales</taxon>
        <taxon>Musaceae</taxon>
        <taxon>Musa</taxon>
    </lineage>
</organism>
<name>A0A9E7GVU5_9LILI</name>
<dbReference type="AlphaFoldDB" id="A0A9E7GVU5"/>
<evidence type="ECO:0000313" key="2">
    <source>
        <dbReference type="Proteomes" id="UP001055439"/>
    </source>
</evidence>
<dbReference type="EMBL" id="CP097509">
    <property type="protein sequence ID" value="URE19059.1"/>
    <property type="molecule type" value="Genomic_DNA"/>
</dbReference>
<dbReference type="Proteomes" id="UP001055439">
    <property type="component" value="Chromosome 7"/>
</dbReference>
<dbReference type="OrthoDB" id="751084at2759"/>